<reference evidence="2" key="1">
    <citation type="submission" date="2022-03" db="EMBL/GenBank/DDBJ databases">
        <authorList>
            <person name="Lindestad O."/>
        </authorList>
    </citation>
    <scope>NUCLEOTIDE SEQUENCE</scope>
</reference>
<proteinExistence type="predicted"/>
<protein>
    <submittedName>
        <fullName evidence="2">Jg18733 protein</fullName>
    </submittedName>
</protein>
<keyword evidence="1" id="KW-0812">Transmembrane</keyword>
<keyword evidence="3" id="KW-1185">Reference proteome</keyword>
<dbReference type="Proteomes" id="UP000838756">
    <property type="component" value="Unassembled WGS sequence"/>
</dbReference>
<sequence>MQSNNINANSKIHNLILLQNLFCINRSHWFERKFHRIFGNVIFYTTVTILIVIAILNITDLSKTNVIPPKSVLFAYSFKYLLVAELIPLAVLAKRDNMHVKLQALDEKCTSKPYFITKKEVTEATDSNSKIVVILSLLSAMVDLIGLNMLEYPSSVVSTLPLAFAAHDTELLLYSLIIKEFNAKLKTITEKNAEVGMRDYRNILVTASHFSEDYRFTISVMVLMTLMTTVLYIGAAVVIEGPRTHKVLSYMIYRELRSLLSLWILCSASFQTRILCTSYIKRLTERLVFELDTKDESSRELTKRLLRCVKSCHVRYLTNSCFTLNLALPLVLLDYTTNYLLIIVQMEWQFRYDRKEIRRKTESLMCSPRHGWFTKPSTKFSCDAES</sequence>
<gene>
    <name evidence="2" type="primary">jg18733</name>
    <name evidence="2" type="ORF">PAEG_LOCUS15092</name>
</gene>
<feature type="transmembrane region" description="Helical" evidence="1">
    <location>
        <begin position="260"/>
        <end position="280"/>
    </location>
</feature>
<name>A0A8S4RMA4_9NEOP</name>
<dbReference type="EMBL" id="CAKXAJ010025303">
    <property type="protein sequence ID" value="CAH2237930.1"/>
    <property type="molecule type" value="Genomic_DNA"/>
</dbReference>
<dbReference type="AlphaFoldDB" id="A0A8S4RMA4"/>
<feature type="transmembrane region" description="Helical" evidence="1">
    <location>
        <begin position="216"/>
        <end position="239"/>
    </location>
</feature>
<dbReference type="OrthoDB" id="7462174at2759"/>
<feature type="transmembrane region" description="Helical" evidence="1">
    <location>
        <begin position="37"/>
        <end position="59"/>
    </location>
</feature>
<evidence type="ECO:0000256" key="1">
    <source>
        <dbReference type="SAM" id="Phobius"/>
    </source>
</evidence>
<keyword evidence="1" id="KW-0472">Membrane</keyword>
<comment type="caution">
    <text evidence="2">The sequence shown here is derived from an EMBL/GenBank/DDBJ whole genome shotgun (WGS) entry which is preliminary data.</text>
</comment>
<feature type="transmembrane region" description="Helical" evidence="1">
    <location>
        <begin position="131"/>
        <end position="150"/>
    </location>
</feature>
<feature type="transmembrane region" description="Helical" evidence="1">
    <location>
        <begin position="71"/>
        <end position="93"/>
    </location>
</feature>
<feature type="transmembrane region" description="Helical" evidence="1">
    <location>
        <begin position="326"/>
        <end position="350"/>
    </location>
</feature>
<keyword evidence="1" id="KW-1133">Transmembrane helix</keyword>
<organism evidence="2 3">
    <name type="scientific">Pararge aegeria aegeria</name>
    <dbReference type="NCBI Taxonomy" id="348720"/>
    <lineage>
        <taxon>Eukaryota</taxon>
        <taxon>Metazoa</taxon>
        <taxon>Ecdysozoa</taxon>
        <taxon>Arthropoda</taxon>
        <taxon>Hexapoda</taxon>
        <taxon>Insecta</taxon>
        <taxon>Pterygota</taxon>
        <taxon>Neoptera</taxon>
        <taxon>Endopterygota</taxon>
        <taxon>Lepidoptera</taxon>
        <taxon>Glossata</taxon>
        <taxon>Ditrysia</taxon>
        <taxon>Papilionoidea</taxon>
        <taxon>Nymphalidae</taxon>
        <taxon>Satyrinae</taxon>
        <taxon>Satyrini</taxon>
        <taxon>Parargina</taxon>
        <taxon>Pararge</taxon>
    </lineage>
</organism>
<evidence type="ECO:0000313" key="2">
    <source>
        <dbReference type="EMBL" id="CAH2237930.1"/>
    </source>
</evidence>
<accession>A0A8S4RMA4</accession>
<evidence type="ECO:0000313" key="3">
    <source>
        <dbReference type="Proteomes" id="UP000838756"/>
    </source>
</evidence>